<gene>
    <name evidence="2" type="ORF">JAO74_07155</name>
</gene>
<keyword evidence="1" id="KW-0732">Signal</keyword>
<evidence type="ECO:0000313" key="2">
    <source>
        <dbReference type="EMBL" id="MBJ6121565.1"/>
    </source>
</evidence>
<dbReference type="Proteomes" id="UP000640426">
    <property type="component" value="Unassembled WGS sequence"/>
</dbReference>
<accession>A0ABS0XP91</accession>
<organism evidence="2 3">
    <name type="scientific">Sphingomonas mollis</name>
    <dbReference type="NCBI Taxonomy" id="2795726"/>
    <lineage>
        <taxon>Bacteria</taxon>
        <taxon>Pseudomonadati</taxon>
        <taxon>Pseudomonadota</taxon>
        <taxon>Alphaproteobacteria</taxon>
        <taxon>Sphingomonadales</taxon>
        <taxon>Sphingomonadaceae</taxon>
        <taxon>Sphingomonas</taxon>
    </lineage>
</organism>
<reference evidence="3" key="1">
    <citation type="submission" date="2020-12" db="EMBL/GenBank/DDBJ databases">
        <title>Hymenobacter sp.</title>
        <authorList>
            <person name="Kim M.K."/>
        </authorList>
    </citation>
    <scope>NUCLEOTIDE SEQUENCE [LARGE SCALE GENOMIC DNA]</scope>
    <source>
        <strain evidence="3">BT553</strain>
    </source>
</reference>
<dbReference type="EMBL" id="JAELXS010000003">
    <property type="protein sequence ID" value="MBJ6121565.1"/>
    <property type="molecule type" value="Genomic_DNA"/>
</dbReference>
<proteinExistence type="predicted"/>
<feature type="signal peptide" evidence="1">
    <location>
        <begin position="1"/>
        <end position="17"/>
    </location>
</feature>
<protein>
    <submittedName>
        <fullName evidence="2">DUF4893 domain-containing protein</fullName>
    </submittedName>
</protein>
<evidence type="ECO:0000256" key="1">
    <source>
        <dbReference type="SAM" id="SignalP"/>
    </source>
</evidence>
<evidence type="ECO:0000313" key="3">
    <source>
        <dbReference type="Proteomes" id="UP000640426"/>
    </source>
</evidence>
<name>A0ABS0XP91_9SPHN</name>
<dbReference type="InterPro" id="IPR032609">
    <property type="entry name" value="DUF4893"/>
</dbReference>
<sequence length="217" mass="23298">MRHWAVAGILLAAGAGAAEQSVTTEWRRVATAADRQKVREWRSAWSTALRDVRGDRAAMTAITADAALFDPDRSLTGSLPAPGDYRCRTTKLGRQGISGSSFVTLPWTACRIGVDPSASLFTGLGRGQRPIGTLYADTDSRTIFLGSMMLAGETRAMAYGRDPGRDMAGIVERIGDHRWRLVLPRPAFQSQLDLIEIEPADQRAAVIAAGSAGSVAR</sequence>
<comment type="caution">
    <text evidence="2">The sequence shown here is derived from an EMBL/GenBank/DDBJ whole genome shotgun (WGS) entry which is preliminary data.</text>
</comment>
<keyword evidence="3" id="KW-1185">Reference proteome</keyword>
<feature type="chain" id="PRO_5045283358" evidence="1">
    <location>
        <begin position="18"/>
        <end position="217"/>
    </location>
</feature>
<dbReference type="Pfam" id="PF16233">
    <property type="entry name" value="DUF4893"/>
    <property type="match status" value="1"/>
</dbReference>
<dbReference type="RefSeq" id="WP_199036500.1">
    <property type="nucleotide sequence ID" value="NZ_JAELXS010000003.1"/>
</dbReference>